<gene>
    <name evidence="17" type="ORF">DFJ69_4428</name>
</gene>
<evidence type="ECO:0000256" key="4">
    <source>
        <dbReference type="ARBA" id="ARBA00011962"/>
    </source>
</evidence>
<evidence type="ECO:0000256" key="9">
    <source>
        <dbReference type="ARBA" id="ARBA00022777"/>
    </source>
</evidence>
<dbReference type="GO" id="GO:0016301">
    <property type="term" value="F:kinase activity"/>
    <property type="evidence" value="ECO:0007669"/>
    <property type="project" value="UniProtKB-KW"/>
</dbReference>
<comment type="catalytic activity">
    <reaction evidence="14">
        <text>D-maltose + ATP = alpha-maltose 1-phosphate + ADP + H(+)</text>
        <dbReference type="Rhea" id="RHEA:31915"/>
        <dbReference type="ChEBI" id="CHEBI:15378"/>
        <dbReference type="ChEBI" id="CHEBI:17306"/>
        <dbReference type="ChEBI" id="CHEBI:30616"/>
        <dbReference type="ChEBI" id="CHEBI:63576"/>
        <dbReference type="ChEBI" id="CHEBI:456216"/>
        <dbReference type="EC" id="2.7.1.175"/>
    </reaction>
</comment>
<organism evidence="17 18">
    <name type="scientific">Thermomonospora umbrina</name>
    <dbReference type="NCBI Taxonomy" id="111806"/>
    <lineage>
        <taxon>Bacteria</taxon>
        <taxon>Bacillati</taxon>
        <taxon>Actinomycetota</taxon>
        <taxon>Actinomycetes</taxon>
        <taxon>Streptosporangiales</taxon>
        <taxon>Thermomonosporaceae</taxon>
        <taxon>Thermomonospora</taxon>
    </lineage>
</organism>
<dbReference type="Pfam" id="PF01636">
    <property type="entry name" value="APH"/>
    <property type="match status" value="1"/>
</dbReference>
<comment type="pathway">
    <text evidence="1">Glycan biosynthesis; glycogen biosynthesis.</text>
</comment>
<reference evidence="17 18" key="1">
    <citation type="submission" date="2018-08" db="EMBL/GenBank/DDBJ databases">
        <title>Sequencing the genomes of 1000 actinobacteria strains.</title>
        <authorList>
            <person name="Klenk H.-P."/>
        </authorList>
    </citation>
    <scope>NUCLEOTIDE SEQUENCE [LARGE SCALE GENOMIC DNA]</scope>
    <source>
        <strain evidence="17 18">DSM 43927</strain>
    </source>
</reference>
<dbReference type="GO" id="GO:0005978">
    <property type="term" value="P:glycogen biosynthetic process"/>
    <property type="evidence" value="ECO:0007669"/>
    <property type="project" value="UniProtKB-UniPathway"/>
</dbReference>
<dbReference type="InterPro" id="IPR040999">
    <property type="entry name" value="Mak_N_cap"/>
</dbReference>
<dbReference type="SUPFAM" id="SSF56112">
    <property type="entry name" value="Protein kinase-like (PK-like)"/>
    <property type="match status" value="1"/>
</dbReference>
<dbReference type="InterPro" id="IPR011009">
    <property type="entry name" value="Kinase-like_dom_sf"/>
</dbReference>
<dbReference type="UniPathway" id="UPA00164"/>
<evidence type="ECO:0000256" key="10">
    <source>
        <dbReference type="ARBA" id="ARBA00022840"/>
    </source>
</evidence>
<evidence type="ECO:0000256" key="13">
    <source>
        <dbReference type="ARBA" id="ARBA00031251"/>
    </source>
</evidence>
<comment type="subunit">
    <text evidence="3">Monomer.</text>
</comment>
<dbReference type="InterPro" id="IPR002575">
    <property type="entry name" value="Aminoglycoside_PTrfase"/>
</dbReference>
<dbReference type="EC" id="2.7.1.175" evidence="4"/>
<sequence>MRPPDRSIEQALIGWLPRRRWFAGKGREVTGVEIVVGTDLSAPAPEGLALRHTLVRVRQDDGASDLYQLLLGYRNRLPDRLQYAEILAVDGMHVYDAAHDPDLTQVLLADLASEASVGPLSFHRVPGAEVETGLASLAGTAEQSNTSLVFGEDYIYKLFRRITPGVNPDLELNLALTNAGCAHIPRLYGWVDMRIEEDAEERHATVGMLSEFLRTASDGWQLATTSVRDLYGSAELHAEEAGGDFSAEARRLGTATATVHRDLADAFGVRDAPADVLRAASARMHEQLEAACTDVPELAPYAASIRAVYADLAELDRPVPVQRIHGDYHLGQVMRTDRGWVLLDFEGEPARTLAERQAPAHPLRDVAGMLRSFEYAARFLLAGHKEVAAGQSELLEARAREWADRNRSAFCRGYADGGGPDPGAHALLLRAFELDKAVYEVLYEARNRPSWLHVPLGSLPHLTT</sequence>
<keyword evidence="8" id="KW-0547">Nucleotide-binding</keyword>
<feature type="domain" description="Aminoglycoside phosphotransferase" evidence="15">
    <location>
        <begin position="247"/>
        <end position="380"/>
    </location>
</feature>
<keyword evidence="18" id="KW-1185">Reference proteome</keyword>
<evidence type="ECO:0000259" key="15">
    <source>
        <dbReference type="Pfam" id="PF01636"/>
    </source>
</evidence>
<evidence type="ECO:0000256" key="3">
    <source>
        <dbReference type="ARBA" id="ARBA00011245"/>
    </source>
</evidence>
<dbReference type="Proteomes" id="UP000256661">
    <property type="component" value="Unassembled WGS sequence"/>
</dbReference>
<dbReference type="AlphaFoldDB" id="A0A3D9SWP0"/>
<dbReference type="GO" id="GO:0005524">
    <property type="term" value="F:ATP binding"/>
    <property type="evidence" value="ECO:0007669"/>
    <property type="project" value="UniProtKB-KW"/>
</dbReference>
<feature type="domain" description="Maltokinase N-terminal cap" evidence="16">
    <location>
        <begin position="15"/>
        <end position="100"/>
    </location>
</feature>
<keyword evidence="10" id="KW-0067">ATP-binding</keyword>
<dbReference type="Gene3D" id="3.90.1200.10">
    <property type="match status" value="1"/>
</dbReference>
<keyword evidence="12" id="KW-0119">Carbohydrate metabolism</keyword>
<evidence type="ECO:0000256" key="2">
    <source>
        <dbReference type="ARBA" id="ARBA00006219"/>
    </source>
</evidence>
<proteinExistence type="inferred from homology"/>
<dbReference type="Pfam" id="PF18085">
    <property type="entry name" value="Mak_N_cap"/>
    <property type="match status" value="1"/>
</dbReference>
<comment type="similarity">
    <text evidence="2">Belongs to the aminoglycoside phosphotransferase family.</text>
</comment>
<protein>
    <recommendedName>
        <fullName evidence="5">Maltokinase</fullName>
        <ecNumber evidence="4">2.7.1.175</ecNumber>
    </recommendedName>
    <alternativeName>
        <fullName evidence="13">Maltose-1-phosphate synthase</fullName>
    </alternativeName>
</protein>
<evidence type="ECO:0000256" key="8">
    <source>
        <dbReference type="ARBA" id="ARBA00022741"/>
    </source>
</evidence>
<accession>A0A3D9SWP0</accession>
<evidence type="ECO:0000256" key="1">
    <source>
        <dbReference type="ARBA" id="ARBA00004964"/>
    </source>
</evidence>
<evidence type="ECO:0000259" key="16">
    <source>
        <dbReference type="Pfam" id="PF18085"/>
    </source>
</evidence>
<dbReference type="EMBL" id="QTTT01000001">
    <property type="protein sequence ID" value="REE98930.1"/>
    <property type="molecule type" value="Genomic_DNA"/>
</dbReference>
<keyword evidence="11" id="KW-0320">Glycogen biosynthesis</keyword>
<dbReference type="RefSeq" id="WP_116024318.1">
    <property type="nucleotide sequence ID" value="NZ_QTTT01000001.1"/>
</dbReference>
<name>A0A3D9SWP0_9ACTN</name>
<evidence type="ECO:0000256" key="12">
    <source>
        <dbReference type="ARBA" id="ARBA00023277"/>
    </source>
</evidence>
<evidence type="ECO:0000256" key="11">
    <source>
        <dbReference type="ARBA" id="ARBA00023056"/>
    </source>
</evidence>
<evidence type="ECO:0000313" key="18">
    <source>
        <dbReference type="Proteomes" id="UP000256661"/>
    </source>
</evidence>
<comment type="caution">
    <text evidence="17">The sequence shown here is derived from an EMBL/GenBank/DDBJ whole genome shotgun (WGS) entry which is preliminary data.</text>
</comment>
<evidence type="ECO:0000256" key="5">
    <source>
        <dbReference type="ARBA" id="ARBA00013882"/>
    </source>
</evidence>
<keyword evidence="6" id="KW-0321">Glycogen metabolism</keyword>
<evidence type="ECO:0000313" key="17">
    <source>
        <dbReference type="EMBL" id="REE98930.1"/>
    </source>
</evidence>
<keyword evidence="9 17" id="KW-0418">Kinase</keyword>
<evidence type="ECO:0000256" key="14">
    <source>
        <dbReference type="ARBA" id="ARBA00049067"/>
    </source>
</evidence>
<evidence type="ECO:0000256" key="6">
    <source>
        <dbReference type="ARBA" id="ARBA00022600"/>
    </source>
</evidence>
<keyword evidence="7" id="KW-0808">Transferase</keyword>
<evidence type="ECO:0000256" key="7">
    <source>
        <dbReference type="ARBA" id="ARBA00022679"/>
    </source>
</evidence>
<dbReference type="OrthoDB" id="3787729at2"/>